<gene>
    <name evidence="5" type="ORF">JHW45_02255</name>
</gene>
<dbReference type="EC" id="6.3.3.2" evidence="4"/>
<dbReference type="Pfam" id="PF01812">
    <property type="entry name" value="5-FTHF_cyc-lig"/>
    <property type="match status" value="1"/>
</dbReference>
<dbReference type="RefSeq" id="WP_272859349.1">
    <property type="nucleotide sequence ID" value="NZ_CP067134.1"/>
</dbReference>
<keyword evidence="4" id="KW-0460">Magnesium</keyword>
<dbReference type="EMBL" id="CP067134">
    <property type="protein sequence ID" value="WCR11249.1"/>
    <property type="molecule type" value="Genomic_DNA"/>
</dbReference>
<protein>
    <recommendedName>
        <fullName evidence="4">5-formyltetrahydrofolate cyclo-ligase</fullName>
        <ecNumber evidence="4">6.3.3.2</ecNumber>
    </recommendedName>
</protein>
<evidence type="ECO:0000256" key="4">
    <source>
        <dbReference type="RuleBase" id="RU361279"/>
    </source>
</evidence>
<dbReference type="Gene3D" id="3.40.50.10420">
    <property type="entry name" value="NagB/RpiA/CoA transferase-like"/>
    <property type="match status" value="1"/>
</dbReference>
<comment type="cofactor">
    <cofactor evidence="4">
        <name>Mg(2+)</name>
        <dbReference type="ChEBI" id="CHEBI:18420"/>
    </cofactor>
</comment>
<dbReference type="Proteomes" id="UP001218412">
    <property type="component" value="Chromosome"/>
</dbReference>
<sequence>MAEDTDPPRYASAPCFAHELADGVQGFVTVDPQQARDVARWRKAERERLIAARLAVPADERAQVADQVGRALDRIVPHGAGTVVSLFWPFRGELDLRGWMTRAAGRGTCIALPVVVGRDRPLIFRAWQPGCAMQRGVWNIPQPADGENLIPDIVIAPLVGYDARSYRLGYGGGFFDRTLAAMQDRPTVIGVGHETAAIPTIFPQPHDIPMDVILTGADAGQAGEP</sequence>
<evidence type="ECO:0000256" key="1">
    <source>
        <dbReference type="ARBA" id="ARBA00010638"/>
    </source>
</evidence>
<keyword evidence="5" id="KW-0436">Ligase</keyword>
<dbReference type="InterPro" id="IPR037171">
    <property type="entry name" value="NagB/RpiA_transferase-like"/>
</dbReference>
<evidence type="ECO:0000313" key="5">
    <source>
        <dbReference type="EMBL" id="WCR11249.1"/>
    </source>
</evidence>
<dbReference type="InterPro" id="IPR002698">
    <property type="entry name" value="FTHF_cligase"/>
</dbReference>
<comment type="catalytic activity">
    <reaction evidence="4">
        <text>(6S)-5-formyl-5,6,7,8-tetrahydrofolate + ATP = (6R)-5,10-methenyltetrahydrofolate + ADP + phosphate</text>
        <dbReference type="Rhea" id="RHEA:10488"/>
        <dbReference type="ChEBI" id="CHEBI:30616"/>
        <dbReference type="ChEBI" id="CHEBI:43474"/>
        <dbReference type="ChEBI" id="CHEBI:57455"/>
        <dbReference type="ChEBI" id="CHEBI:57457"/>
        <dbReference type="ChEBI" id="CHEBI:456216"/>
        <dbReference type="EC" id="6.3.3.2"/>
    </reaction>
</comment>
<keyword evidence="4" id="KW-0479">Metal-binding</keyword>
<name>A0ABY7SW53_9RHOB</name>
<evidence type="ECO:0000256" key="3">
    <source>
        <dbReference type="ARBA" id="ARBA00022840"/>
    </source>
</evidence>
<dbReference type="PANTHER" id="PTHR23407">
    <property type="entry name" value="ATPASE INHIBITOR/5-FORMYLTETRAHYDROFOLATE CYCLO-LIGASE"/>
    <property type="match status" value="1"/>
</dbReference>
<accession>A0ABY7SW53</accession>
<dbReference type="GO" id="GO:0030272">
    <property type="term" value="F:5-formyltetrahydrofolate cyclo-ligase activity"/>
    <property type="evidence" value="ECO:0007669"/>
    <property type="project" value="UniProtKB-EC"/>
</dbReference>
<keyword evidence="6" id="KW-1185">Reference proteome</keyword>
<comment type="similarity">
    <text evidence="1 4">Belongs to the 5-formyltetrahydrofolate cyclo-ligase family.</text>
</comment>
<keyword evidence="3 4" id="KW-0067">ATP-binding</keyword>
<keyword evidence="2 4" id="KW-0547">Nucleotide-binding</keyword>
<evidence type="ECO:0000256" key="2">
    <source>
        <dbReference type="ARBA" id="ARBA00022741"/>
    </source>
</evidence>
<dbReference type="PANTHER" id="PTHR23407:SF1">
    <property type="entry name" value="5-FORMYLTETRAHYDROFOLATE CYCLO-LIGASE"/>
    <property type="match status" value="1"/>
</dbReference>
<dbReference type="SUPFAM" id="SSF100950">
    <property type="entry name" value="NagB/RpiA/CoA transferase-like"/>
    <property type="match status" value="1"/>
</dbReference>
<proteinExistence type="inferred from homology"/>
<evidence type="ECO:0000313" key="6">
    <source>
        <dbReference type="Proteomes" id="UP001218412"/>
    </source>
</evidence>
<organism evidence="5 6">
    <name type="scientific">Paracoccus stylophorae</name>
    <dbReference type="NCBI Taxonomy" id="659350"/>
    <lineage>
        <taxon>Bacteria</taxon>
        <taxon>Pseudomonadati</taxon>
        <taxon>Pseudomonadota</taxon>
        <taxon>Alphaproteobacteria</taxon>
        <taxon>Rhodobacterales</taxon>
        <taxon>Paracoccaceae</taxon>
        <taxon>Paracoccus</taxon>
    </lineage>
</organism>
<dbReference type="InterPro" id="IPR024185">
    <property type="entry name" value="FTHF_cligase-like_sf"/>
</dbReference>
<dbReference type="NCBIfam" id="TIGR02727">
    <property type="entry name" value="MTHFS_bact"/>
    <property type="match status" value="1"/>
</dbReference>
<reference evidence="5 6" key="1">
    <citation type="submission" date="2021-01" db="EMBL/GenBank/DDBJ databases">
        <title>Biogeographic distribution of Paracoccus.</title>
        <authorList>
            <person name="Hollensteiner J."/>
            <person name="Leineberger J."/>
            <person name="Brinkhoff T."/>
            <person name="Daniel R."/>
        </authorList>
    </citation>
    <scope>NUCLEOTIDE SEQUENCE [LARGE SCALE GENOMIC DNA]</scope>
    <source>
        <strain evidence="5 6">LMG25392</strain>
    </source>
</reference>